<evidence type="ECO:0000313" key="2">
    <source>
        <dbReference type="EMBL" id="KAA8787248.1"/>
    </source>
</evidence>
<sequence>MTYSIFFFLMSVLLTLWWAITHKKGPLELFMRKVTG</sequence>
<proteinExistence type="predicted"/>
<dbReference type="RefSeq" id="WP_123066925.1">
    <property type="nucleotide sequence ID" value="NZ_RIAS01000020.1"/>
</dbReference>
<dbReference type="AlphaFoldDB" id="A0A5M9X0V9"/>
<dbReference type="Pfam" id="PF04235">
    <property type="entry name" value="DUF418"/>
    <property type="match status" value="1"/>
</dbReference>
<dbReference type="OrthoDB" id="9807744at2"/>
<feature type="domain" description="DUF418" evidence="1">
    <location>
        <begin position="3"/>
        <end position="35"/>
    </location>
</feature>
<protein>
    <submittedName>
        <fullName evidence="2">DUF418 domain-containing protein</fullName>
    </submittedName>
</protein>
<evidence type="ECO:0000313" key="3">
    <source>
        <dbReference type="Proteomes" id="UP000323664"/>
    </source>
</evidence>
<gene>
    <name evidence="2" type="ORF">EC604_25795</name>
</gene>
<dbReference type="InterPro" id="IPR007349">
    <property type="entry name" value="DUF418"/>
</dbReference>
<dbReference type="EMBL" id="RIAS01000020">
    <property type="protein sequence ID" value="KAA8787248.1"/>
    <property type="molecule type" value="Genomic_DNA"/>
</dbReference>
<evidence type="ECO:0000259" key="1">
    <source>
        <dbReference type="Pfam" id="PF04235"/>
    </source>
</evidence>
<comment type="caution">
    <text evidence="2">The sequence shown here is derived from an EMBL/GenBank/DDBJ whole genome shotgun (WGS) entry which is preliminary data.</text>
</comment>
<accession>A0A5M9X0V9</accession>
<name>A0A5M9X0V9_PAEAM</name>
<organism evidence="2 3">
    <name type="scientific">Paenibacillus amylolyticus</name>
    <dbReference type="NCBI Taxonomy" id="1451"/>
    <lineage>
        <taxon>Bacteria</taxon>
        <taxon>Bacillati</taxon>
        <taxon>Bacillota</taxon>
        <taxon>Bacilli</taxon>
        <taxon>Bacillales</taxon>
        <taxon>Paenibacillaceae</taxon>
        <taxon>Paenibacillus</taxon>
    </lineage>
</organism>
<dbReference type="Proteomes" id="UP000323664">
    <property type="component" value="Unassembled WGS sequence"/>
</dbReference>
<reference evidence="2 3" key="1">
    <citation type="journal article" date="2019" name="J. Ind. Microbiol. Biotechnol.">
        <title>Paenibacillus amylolyticus 27C64 has a diverse set of carbohydrate-active enzymes and complete pectin deconstruction system.</title>
        <authorList>
            <person name="Keggi C."/>
            <person name="Doran-Peterson J."/>
        </authorList>
    </citation>
    <scope>NUCLEOTIDE SEQUENCE [LARGE SCALE GENOMIC DNA]</scope>
    <source>
        <strain evidence="2 3">27C64</strain>
    </source>
</reference>